<dbReference type="AlphaFoldDB" id="A0A157SIL3"/>
<proteinExistence type="predicted"/>
<name>A0A157SIL3_9BORD</name>
<dbReference type="SUPFAM" id="SSF140804">
    <property type="entry name" value="YidB-like"/>
    <property type="match status" value="1"/>
</dbReference>
<dbReference type="Gene3D" id="1.10.10.690">
    <property type="entry name" value="YidB-like"/>
    <property type="match status" value="1"/>
</dbReference>
<evidence type="ECO:0000313" key="1">
    <source>
        <dbReference type="EMBL" id="SAI70292.1"/>
    </source>
</evidence>
<organism evidence="1 2">
    <name type="scientific">Bordetella ansorpii</name>
    <dbReference type="NCBI Taxonomy" id="288768"/>
    <lineage>
        <taxon>Bacteria</taxon>
        <taxon>Pseudomonadati</taxon>
        <taxon>Pseudomonadota</taxon>
        <taxon>Betaproteobacteria</taxon>
        <taxon>Burkholderiales</taxon>
        <taxon>Alcaligenaceae</taxon>
        <taxon>Bordetella</taxon>
    </lineage>
</organism>
<sequence>MGLLDSLMTSLASGASGEGSGLLPAVLKQLGKYPGGIAGLMEAFERGGLGAVVQSWIGNGENLPISAQQLEAVFEPAVIDAIAADTGRARPDVLESLAAMLPGLVDKATPNGTIDDVKDMSPMGMLSLLSRLMK</sequence>
<accession>A0A157SIL3</accession>
<dbReference type="Pfam" id="PF20159">
    <property type="entry name" value="YidB"/>
    <property type="match status" value="1"/>
</dbReference>
<gene>
    <name evidence="1" type="ORF">SAMEA3906486_03009</name>
</gene>
<dbReference type="InterPro" id="IPR027405">
    <property type="entry name" value="YidB-like"/>
</dbReference>
<keyword evidence="2" id="KW-1185">Reference proteome</keyword>
<dbReference type="Proteomes" id="UP000076848">
    <property type="component" value="Unassembled WGS sequence"/>
</dbReference>
<dbReference type="RefSeq" id="WP_066128176.1">
    <property type="nucleotide sequence ID" value="NZ_FKIF01000006.1"/>
</dbReference>
<dbReference type="STRING" id="288768.SAMEA3906486_03009"/>
<protein>
    <submittedName>
        <fullName evidence="1">Uncharacterized protein conserved in bacteria</fullName>
    </submittedName>
</protein>
<reference evidence="1 2" key="1">
    <citation type="submission" date="2016-04" db="EMBL/GenBank/DDBJ databases">
        <authorList>
            <consortium name="Pathogen Informatics"/>
        </authorList>
    </citation>
    <scope>NUCLEOTIDE SEQUENCE [LARGE SCALE GENOMIC DNA]</scope>
    <source>
        <strain evidence="1 2">H050680373</strain>
    </source>
</reference>
<evidence type="ECO:0000313" key="2">
    <source>
        <dbReference type="Proteomes" id="UP000076848"/>
    </source>
</evidence>
<dbReference type="EMBL" id="FKIF01000006">
    <property type="protein sequence ID" value="SAI70292.1"/>
    <property type="molecule type" value="Genomic_DNA"/>
</dbReference>
<dbReference type="InterPro" id="IPR045372">
    <property type="entry name" value="YidB"/>
</dbReference>